<keyword evidence="3 5" id="KW-0831">Ubiquinone biosynthesis</keyword>
<dbReference type="GO" id="GO:0102208">
    <property type="term" value="F:2-polyprenyl-6-hydroxyphenol methylase activity"/>
    <property type="evidence" value="ECO:0007669"/>
    <property type="project" value="UniProtKB-EC"/>
</dbReference>
<dbReference type="CDD" id="cd02440">
    <property type="entry name" value="AdoMet_MTases"/>
    <property type="match status" value="1"/>
</dbReference>
<dbReference type="Proteomes" id="UP000319859">
    <property type="component" value="Unassembled WGS sequence"/>
</dbReference>
<keyword evidence="6" id="KW-0830">Ubiquinone</keyword>
<keyword evidence="1 5" id="KW-0489">Methyltransferase</keyword>
<sequence>MSQTATTTVDPGEIQRFSAIAAEWWDEAGKFRPLHKLNPVRLEYLRDRICAHFGRDPLAPQPLRGLRLVDIGCGGGLLSEPLARMGADVVGIDAAERNVKTAATHAMETGTPVDYRHTTAEDLVAAGETFDAVLSLEVVEHVADVPLFLDSLAALMKPDGLLAMATLNRTPKSYLMAIIGAEYVLRWLPRGTHDWRKFLRPSELAAGLRATGLTVREVMGLVYSPFNDSFRLDARDLDVNYLLWASR</sequence>
<dbReference type="NCBIfam" id="TIGR01983">
    <property type="entry name" value="UbiG"/>
    <property type="match status" value="1"/>
</dbReference>
<dbReference type="UniPathway" id="UPA00232"/>
<dbReference type="EMBL" id="VITN01000003">
    <property type="protein sequence ID" value="TWB22756.1"/>
    <property type="molecule type" value="Genomic_DNA"/>
</dbReference>
<dbReference type="OrthoDB" id="9801538at2"/>
<feature type="binding site" evidence="5">
    <location>
        <position position="41"/>
    </location>
    <ligand>
        <name>S-adenosyl-L-methionine</name>
        <dbReference type="ChEBI" id="CHEBI:59789"/>
    </ligand>
</feature>
<dbReference type="GO" id="GO:0061542">
    <property type="term" value="F:3-demethylubiquinol 3-O-methyltransferase activity"/>
    <property type="evidence" value="ECO:0007669"/>
    <property type="project" value="UniProtKB-UniRule"/>
</dbReference>
<dbReference type="SUPFAM" id="SSF53335">
    <property type="entry name" value="S-adenosyl-L-methionine-dependent methyltransferases"/>
    <property type="match status" value="1"/>
</dbReference>
<evidence type="ECO:0000313" key="6">
    <source>
        <dbReference type="EMBL" id="TWB22756.1"/>
    </source>
</evidence>
<feature type="binding site" evidence="5">
    <location>
        <position position="93"/>
    </location>
    <ligand>
        <name>S-adenosyl-L-methionine</name>
        <dbReference type="ChEBI" id="CHEBI:59789"/>
    </ligand>
</feature>
<dbReference type="PANTHER" id="PTHR43464">
    <property type="entry name" value="METHYLTRANSFERASE"/>
    <property type="match status" value="1"/>
</dbReference>
<evidence type="ECO:0000256" key="3">
    <source>
        <dbReference type="ARBA" id="ARBA00022688"/>
    </source>
</evidence>
<accession>A0A560FMB2</accession>
<dbReference type="Pfam" id="PF13489">
    <property type="entry name" value="Methyltransf_23"/>
    <property type="match status" value="1"/>
</dbReference>
<dbReference type="EC" id="2.1.1.222" evidence="5"/>
<dbReference type="InterPro" id="IPR029063">
    <property type="entry name" value="SAM-dependent_MTases_sf"/>
</dbReference>
<dbReference type="AlphaFoldDB" id="A0A560FMB2"/>
<comment type="caution">
    <text evidence="6">The sequence shown here is derived from an EMBL/GenBank/DDBJ whole genome shotgun (WGS) entry which is preliminary data.</text>
</comment>
<comment type="function">
    <text evidence="5">O-methyltransferase that catalyzes the 2 O-methylation steps in the ubiquinone biosynthetic pathway.</text>
</comment>
<keyword evidence="2 5" id="KW-0808">Transferase</keyword>
<dbReference type="InterPro" id="IPR010233">
    <property type="entry name" value="UbiG_MeTrfase"/>
</dbReference>
<evidence type="ECO:0000256" key="1">
    <source>
        <dbReference type="ARBA" id="ARBA00022603"/>
    </source>
</evidence>
<dbReference type="GO" id="GO:0032259">
    <property type="term" value="P:methylation"/>
    <property type="evidence" value="ECO:0007669"/>
    <property type="project" value="UniProtKB-KW"/>
</dbReference>
<evidence type="ECO:0000256" key="2">
    <source>
        <dbReference type="ARBA" id="ARBA00022679"/>
    </source>
</evidence>
<comment type="catalytic activity">
    <reaction evidence="5">
        <text>a 3-demethylubiquinol + S-adenosyl-L-methionine = a ubiquinol + S-adenosyl-L-homocysteine + H(+)</text>
        <dbReference type="Rhea" id="RHEA:44380"/>
        <dbReference type="Rhea" id="RHEA-COMP:9566"/>
        <dbReference type="Rhea" id="RHEA-COMP:10914"/>
        <dbReference type="ChEBI" id="CHEBI:15378"/>
        <dbReference type="ChEBI" id="CHEBI:17976"/>
        <dbReference type="ChEBI" id="CHEBI:57856"/>
        <dbReference type="ChEBI" id="CHEBI:59789"/>
        <dbReference type="ChEBI" id="CHEBI:84422"/>
        <dbReference type="EC" id="2.1.1.64"/>
    </reaction>
</comment>
<evidence type="ECO:0000256" key="5">
    <source>
        <dbReference type="HAMAP-Rule" id="MF_00472"/>
    </source>
</evidence>
<evidence type="ECO:0000256" key="4">
    <source>
        <dbReference type="ARBA" id="ARBA00022691"/>
    </source>
</evidence>
<name>A0A560FMB2_9PROT</name>
<dbReference type="PANTHER" id="PTHR43464:SF19">
    <property type="entry name" value="UBIQUINONE BIOSYNTHESIS O-METHYLTRANSFERASE, MITOCHONDRIAL"/>
    <property type="match status" value="1"/>
</dbReference>
<protein>
    <recommendedName>
        <fullName evidence="5">Ubiquinone biosynthesis O-methyltransferase</fullName>
    </recommendedName>
    <alternativeName>
        <fullName evidence="5">2-polyprenyl-6-hydroxyphenol methylase</fullName>
        <ecNumber evidence="5">2.1.1.222</ecNumber>
    </alternativeName>
    <alternativeName>
        <fullName evidence="5">3-demethylubiquinone 3-O-methyltransferase</fullName>
        <ecNumber evidence="5">2.1.1.64</ecNumber>
    </alternativeName>
</protein>
<feature type="binding site" evidence="5">
    <location>
        <position position="136"/>
    </location>
    <ligand>
        <name>S-adenosyl-L-methionine</name>
        <dbReference type="ChEBI" id="CHEBI:59789"/>
    </ligand>
</feature>
<comment type="pathway">
    <text evidence="5">Cofactor biosynthesis; ubiquinone biosynthesis.</text>
</comment>
<organism evidence="6 7">
    <name type="scientific">Nitrospirillum amazonense</name>
    <dbReference type="NCBI Taxonomy" id="28077"/>
    <lineage>
        <taxon>Bacteria</taxon>
        <taxon>Pseudomonadati</taxon>
        <taxon>Pseudomonadota</taxon>
        <taxon>Alphaproteobacteria</taxon>
        <taxon>Rhodospirillales</taxon>
        <taxon>Azospirillaceae</taxon>
        <taxon>Nitrospirillum</taxon>
    </lineage>
</organism>
<dbReference type="HAMAP" id="MF_00472">
    <property type="entry name" value="UbiG"/>
    <property type="match status" value="1"/>
</dbReference>
<evidence type="ECO:0000313" key="7">
    <source>
        <dbReference type="Proteomes" id="UP000319859"/>
    </source>
</evidence>
<gene>
    <name evidence="5" type="primary">ubiG</name>
    <name evidence="6" type="ORF">FBZ89_103384</name>
</gene>
<dbReference type="EC" id="2.1.1.64" evidence="5"/>
<reference evidence="6 7" key="1">
    <citation type="submission" date="2019-06" db="EMBL/GenBank/DDBJ databases">
        <title>Genomic Encyclopedia of Type Strains, Phase IV (KMG-V): Genome sequencing to study the core and pangenomes of soil and plant-associated prokaryotes.</title>
        <authorList>
            <person name="Whitman W."/>
        </authorList>
    </citation>
    <scope>NUCLEOTIDE SEQUENCE [LARGE SCALE GENOMIC DNA]</scope>
    <source>
        <strain evidence="6 7">BR 11880</strain>
    </source>
</reference>
<feature type="binding site" evidence="5">
    <location>
        <position position="72"/>
    </location>
    <ligand>
        <name>S-adenosyl-L-methionine</name>
        <dbReference type="ChEBI" id="CHEBI:59789"/>
    </ligand>
</feature>
<comment type="similarity">
    <text evidence="5">Belongs to the methyltransferase superfamily. UbiG/COQ3 family.</text>
</comment>
<dbReference type="GO" id="GO:0010420">
    <property type="term" value="F:polyprenyldihydroxybenzoate methyltransferase activity"/>
    <property type="evidence" value="ECO:0007669"/>
    <property type="project" value="InterPro"/>
</dbReference>
<keyword evidence="4 5" id="KW-0949">S-adenosyl-L-methionine</keyword>
<proteinExistence type="inferred from homology"/>
<dbReference type="Gene3D" id="3.40.50.150">
    <property type="entry name" value="Vaccinia Virus protein VP39"/>
    <property type="match status" value="1"/>
</dbReference>
<comment type="catalytic activity">
    <reaction evidence="5">
        <text>a 3-(all-trans-polyprenyl)benzene-1,2-diol + S-adenosyl-L-methionine = a 2-methoxy-6-(all-trans-polyprenyl)phenol + S-adenosyl-L-homocysteine + H(+)</text>
        <dbReference type="Rhea" id="RHEA:31411"/>
        <dbReference type="Rhea" id="RHEA-COMP:9550"/>
        <dbReference type="Rhea" id="RHEA-COMP:9551"/>
        <dbReference type="ChEBI" id="CHEBI:15378"/>
        <dbReference type="ChEBI" id="CHEBI:57856"/>
        <dbReference type="ChEBI" id="CHEBI:59789"/>
        <dbReference type="ChEBI" id="CHEBI:62729"/>
        <dbReference type="ChEBI" id="CHEBI:62731"/>
        <dbReference type="EC" id="2.1.1.222"/>
    </reaction>
</comment>
<dbReference type="RefSeq" id="WP_145749308.1">
    <property type="nucleotide sequence ID" value="NZ_VITN01000003.1"/>
</dbReference>